<gene>
    <name evidence="5" type="ORF">TR125088</name>
</gene>
<evidence type="ECO:0008006" key="6">
    <source>
        <dbReference type="Google" id="ProtNLM"/>
    </source>
</evidence>
<dbReference type="PANTHER" id="PTHR13471">
    <property type="entry name" value="TETRATRICOPEPTIDE-LIKE HELICAL"/>
    <property type="match status" value="1"/>
</dbReference>
<protein>
    <recommendedName>
        <fullName evidence="6">Protein NRDE2 homolog</fullName>
    </recommendedName>
</protein>
<evidence type="ECO:0000256" key="4">
    <source>
        <dbReference type="SAM" id="MobiDB-lite"/>
    </source>
</evidence>
<dbReference type="EMBL" id="GEEE01017357">
    <property type="protein sequence ID" value="JAP45868.1"/>
    <property type="molecule type" value="Transcribed_RNA"/>
</dbReference>
<dbReference type="PANTHER" id="PTHR13471:SF0">
    <property type="entry name" value="NUCLEAR EXOSOME REGULATOR NRDE2"/>
    <property type="match status" value="1"/>
</dbReference>
<reference evidence="5" key="1">
    <citation type="submission" date="2016-01" db="EMBL/GenBank/DDBJ databases">
        <title>Reference transcriptome for the parasite Schistocephalus solidus: insights into the molecular evolution of parasitism.</title>
        <authorList>
            <person name="Hebert F.O."/>
            <person name="Grambauer S."/>
            <person name="Barber I."/>
            <person name="Landry C.R."/>
            <person name="Aubin-Horth N."/>
        </authorList>
    </citation>
    <scope>NUCLEOTIDE SEQUENCE</scope>
</reference>
<proteinExistence type="inferred from homology"/>
<accession>A0A0X3P1Z6</accession>
<feature type="compositionally biased region" description="Basic and acidic residues" evidence="4">
    <location>
        <begin position="37"/>
        <end position="47"/>
    </location>
</feature>
<organism evidence="5">
    <name type="scientific">Schistocephalus solidus</name>
    <name type="common">Tapeworm</name>
    <dbReference type="NCBI Taxonomy" id="70667"/>
    <lineage>
        <taxon>Eukaryota</taxon>
        <taxon>Metazoa</taxon>
        <taxon>Spiralia</taxon>
        <taxon>Lophotrochozoa</taxon>
        <taxon>Platyhelminthes</taxon>
        <taxon>Cestoda</taxon>
        <taxon>Eucestoda</taxon>
        <taxon>Diphyllobothriidea</taxon>
        <taxon>Diphyllobothriidae</taxon>
        <taxon>Schistocephalus</taxon>
    </lineage>
</organism>
<comment type="subcellular location">
    <subcellularLocation>
        <location evidence="1">Nucleus</location>
    </subcellularLocation>
</comment>
<comment type="similarity">
    <text evidence="2">Belongs to the NRDE2 family.</text>
</comment>
<evidence type="ECO:0000256" key="1">
    <source>
        <dbReference type="ARBA" id="ARBA00004123"/>
    </source>
</evidence>
<evidence type="ECO:0000313" key="5">
    <source>
        <dbReference type="EMBL" id="JAP45868.1"/>
    </source>
</evidence>
<evidence type="ECO:0000256" key="2">
    <source>
        <dbReference type="ARBA" id="ARBA00009265"/>
    </source>
</evidence>
<name>A0A0X3P1Z6_SCHSO</name>
<evidence type="ECO:0000256" key="3">
    <source>
        <dbReference type="ARBA" id="ARBA00023242"/>
    </source>
</evidence>
<feature type="compositionally biased region" description="Basic residues" evidence="4">
    <location>
        <begin position="58"/>
        <end position="67"/>
    </location>
</feature>
<sequence length="1412" mass="157243">MFPSASHIVLDEADKSTNLRTERWLQSSTYTNALESHSYEQKQESDARLNVGVEQKHAEKRKKRRQRSVTPVKKIPAETALKNDFYLIDRGCNKNIYKYSSIYEGEVAKFNTSLQKRILGFKYLRLLDLSPEALKEEAKKNKRKRYCSKRNHKRVLMLGKFITSSKYTPGSPEPFVPIQESSQSESCVDVVHAQKSIDLEKVAHLNRLVYNQPKNIRAWLELIDLQLKDTEFSGYSSSKVVQKEEFCSPQRYVLLEKQIATVERALSVNSGNVRLRLLLSGLREFETELIVRGVRSSSITESSTVSQKSTVAREWSEFVFTCPQIVSVWRGYIAHLRGRFSSSANAASVFSRIDSIYQRALTTLSGILSGRILSHKPTENMADLTVELMAEYCWWLSQTGFTERAISMWQAAIEFSCFCPPRLKSTHYVSFEQRHAEFEKFWTSDVPRFGHPLARGWSTWFSTGGVTEPRDCGSQQQVSSNLAADLDEDWSPSSATAAARWQQISTAWNQTSEAAEDVLLNFDSTAPETEKLGTVAVTAVATAVSNSVQTKGSSSFSGSHHLTTHPLTSSLSRKHMRGLAWLGLERTRESVGWLPACSTLSGQALAAVEDPERLVRFDEVRPCLLEVHLQPDLTESEVVRRQQRMLLLFLEFLGVWDAEVAQMYNFPPDLCMMHELSDQSFLQRQRISPRQFGFIWLRPSNSQSSPSSVSNVTQRTQLAVASAALEQCSLLFPQDIDWQSTIGRLRFAHVTQLFVRTIATQKTPTKTVLGTWRRRAKQLLSSPTAQADVSMWSAFACGLAVAAHVCSAYRPTDVETFAAEARRVFTSTLRMYRISLPSPLATAATPSVGLDSFTFLLPRLQIAHRYLEFELFVGAPVDAPRPSSEACFARVLQLLHTVATGACVNVQAEAFAVPSPVELAEAATLLAQSLETLKAALEAHTPTSEVYYLQRTAAQCAQVAGLLSSFLLHIQLLALDETSSEAAYPVIFQYLRDMDDLHLRKTSHLDAKKSRWSCETAGTASAGICMRQFLRLALPGIAATCSFRQRNRCAVIARFLQILADFFATGKEVQRLEVTEETMTERSSLPSIISPQEWQFLLPQRVAAPCLGSLSMSYSLDYQRKMQGLLPPLVLSALRSRFSDAVVSVCQSVAVYLADSAHVSSVGRKQVPTDCPDAGGHPELRPGLFLGISDHHAELLARVLPSSLDLLYVGLELERWTSLVAGSASDSFISGDPTSHCTSLHAITRLRSTLETTLRSSPASDHLTRFEPNLPSIVCTLAPSFWVDHLRTLLWSAYMAFEWTATAASAAGQSPTDTGASSALFGAAFSGEAQQAFTNPPSSDAHRRQRAAVKAIFYRAIEDLPWAKILYTDFARYCPEDVEEVVELLTEAELRLRTPLDEVDLLLTSKPVNAAD</sequence>
<feature type="region of interest" description="Disordered" evidence="4">
    <location>
        <begin position="35"/>
        <end position="71"/>
    </location>
</feature>
<dbReference type="GO" id="GO:0031048">
    <property type="term" value="P:regulatory ncRNA-mediated heterochromatin formation"/>
    <property type="evidence" value="ECO:0007669"/>
    <property type="project" value="TreeGrafter"/>
</dbReference>
<keyword evidence="3" id="KW-0539">Nucleus</keyword>
<dbReference type="Pfam" id="PF08424">
    <property type="entry name" value="NRDE-2"/>
    <property type="match status" value="1"/>
</dbReference>
<dbReference type="GO" id="GO:1902369">
    <property type="term" value="P:negative regulation of RNA catabolic process"/>
    <property type="evidence" value="ECO:0007669"/>
    <property type="project" value="TreeGrafter"/>
</dbReference>
<dbReference type="GO" id="GO:0071013">
    <property type="term" value="C:catalytic step 2 spliceosome"/>
    <property type="evidence" value="ECO:0007669"/>
    <property type="project" value="TreeGrafter"/>
</dbReference>
<dbReference type="InterPro" id="IPR013633">
    <property type="entry name" value="NRDE-2"/>
</dbReference>